<dbReference type="RefSeq" id="XP_018817124.2">
    <property type="nucleotide sequence ID" value="XM_018961579.2"/>
</dbReference>
<sequence>MEKRKWLWKRKSSDKSPGESESSGSVSSPSERYSDDPEVFKSSPNHNTQSPELTSKSMASAEEVSDASSKKETHDSVKRLTEKLSAALVNVSAKEDLVKQHAKVAEEAVAGWEKAEDEVIVLKQQLESAIQQNSVLEDRVSHLDGALKELVRQLRQARDEQGQKIHEAVMMKTREWETTKLQLETQLLELQGNTDAGKPGSCAIVDPDLYHKLEYLEKENSALKLELQSQSEELEIRTIERDLSTQAAEMASKQHLESIKKVAKLEAECRRLRSMPCKSSSVNDHKSTTASSIYVESLIDSQSENGERLSLGEIDTRKMCSSDPNKCEHSCSDSWASALIAELDQFKNGKTAKRNIQASSVQMDLMDDFLEMERLAALPETKNGSHGLTPVVSHQSIDEDSSLRTELEAMTGRIAELEEKLGKAEAQKAELETTLITSQEAIEASQLQLREAEAQKAELETTLITSQETIEASQLQLREAEAQKAELETTLITTQEAILASQLQLREAEAQKAELETTLITSQEAIEASQLQLREAELKLEELQMELNIAKETKQAVETRLIDMEAEARTMHAKVDSIEVEVQKERALSKEIAVQCRELEEELSMKRQEIELQKTASSNSELKIKQEDLAVAAGKLAECQKTIASLGNQLKSLATLEDFLIDTANIPELSAGASVIPKADEELWKLHCNETFSPKRDSDSSRVADEISGSSINKIEGNSPPSSSSETSAAALSNHVSYEKNRNGFAKFFSRTKSGIRLEI</sequence>
<reference evidence="6 7" key="1">
    <citation type="submission" date="2025-04" db="UniProtKB">
        <authorList>
            <consortium name="RefSeq"/>
        </authorList>
    </citation>
    <scope>IDENTIFICATION</scope>
    <source>
        <tissue evidence="6 7">Leaves</tissue>
    </source>
</reference>
<dbReference type="GeneID" id="108988340"/>
<evidence type="ECO:0000256" key="3">
    <source>
        <dbReference type="SAM" id="Coils"/>
    </source>
</evidence>
<feature type="compositionally biased region" description="Basic and acidic residues" evidence="4">
    <location>
        <begin position="68"/>
        <end position="77"/>
    </location>
</feature>
<keyword evidence="2 3" id="KW-0175">Coiled coil</keyword>
<dbReference type="KEGG" id="jre:108988340"/>
<feature type="region of interest" description="Disordered" evidence="4">
    <location>
        <begin position="695"/>
        <end position="730"/>
    </location>
</feature>
<feature type="compositionally biased region" description="Low complexity" evidence="4">
    <location>
        <begin position="19"/>
        <end position="30"/>
    </location>
</feature>
<evidence type="ECO:0000313" key="5">
    <source>
        <dbReference type="Proteomes" id="UP000235220"/>
    </source>
</evidence>
<comment type="similarity">
    <text evidence="1">Belongs to the FPP family.</text>
</comment>
<evidence type="ECO:0000313" key="7">
    <source>
        <dbReference type="RefSeq" id="XP_018817124.2"/>
    </source>
</evidence>
<feature type="compositionally biased region" description="Basic and acidic residues" evidence="4">
    <location>
        <begin position="695"/>
        <end position="705"/>
    </location>
</feature>
<evidence type="ECO:0000256" key="2">
    <source>
        <dbReference type="ARBA" id="ARBA00023054"/>
    </source>
</evidence>
<feature type="compositionally biased region" description="Basic and acidic residues" evidence="4">
    <location>
        <begin position="1"/>
        <end position="18"/>
    </location>
</feature>
<evidence type="ECO:0000313" key="6">
    <source>
        <dbReference type="RefSeq" id="XP_018817123.2"/>
    </source>
</evidence>
<accession>A0A2I4ECK4</accession>
<evidence type="ECO:0000256" key="4">
    <source>
        <dbReference type="SAM" id="MobiDB-lite"/>
    </source>
</evidence>
<feature type="compositionally biased region" description="Polar residues" evidence="4">
    <location>
        <begin position="42"/>
        <end position="58"/>
    </location>
</feature>
<dbReference type="AlphaFoldDB" id="A0A2I4ECK4"/>
<dbReference type="PANTHER" id="PTHR31580:SF5">
    <property type="entry name" value="FILAMENT-LIKE PLANT PROTEIN 1-RELATED"/>
    <property type="match status" value="1"/>
</dbReference>
<dbReference type="InterPro" id="IPR008587">
    <property type="entry name" value="FPP_plant"/>
</dbReference>
<organism evidence="5 8">
    <name type="scientific">Juglans regia</name>
    <name type="common">English walnut</name>
    <dbReference type="NCBI Taxonomy" id="51240"/>
    <lineage>
        <taxon>Eukaryota</taxon>
        <taxon>Viridiplantae</taxon>
        <taxon>Streptophyta</taxon>
        <taxon>Embryophyta</taxon>
        <taxon>Tracheophyta</taxon>
        <taxon>Spermatophyta</taxon>
        <taxon>Magnoliopsida</taxon>
        <taxon>eudicotyledons</taxon>
        <taxon>Gunneridae</taxon>
        <taxon>Pentapetalae</taxon>
        <taxon>rosids</taxon>
        <taxon>fabids</taxon>
        <taxon>Fagales</taxon>
        <taxon>Juglandaceae</taxon>
        <taxon>Juglans</taxon>
    </lineage>
</organism>
<dbReference type="PANTHER" id="PTHR31580">
    <property type="entry name" value="FILAMENT-LIKE PLANT PROTEIN 4"/>
    <property type="match status" value="1"/>
</dbReference>
<proteinExistence type="inferred from homology"/>
<feature type="coiled-coil region" evidence="3">
    <location>
        <begin position="112"/>
        <end position="160"/>
    </location>
</feature>
<dbReference type="Gramene" id="Jr13_26240_p1">
    <property type="protein sequence ID" value="cds.Jr13_26240_p1"/>
    <property type="gene ID" value="Jr13_26240"/>
</dbReference>
<dbReference type="OrthoDB" id="128924at2759"/>
<name>A0A2I4ECK4_JUGRE</name>
<keyword evidence="5" id="KW-1185">Reference proteome</keyword>
<dbReference type="RefSeq" id="XP_018817125.2">
    <property type="nucleotide sequence ID" value="XM_018961580.2"/>
</dbReference>
<dbReference type="RefSeq" id="XP_018817123.2">
    <property type="nucleotide sequence ID" value="XM_018961578.2"/>
</dbReference>
<evidence type="ECO:0000256" key="1">
    <source>
        <dbReference type="ARBA" id="ARBA00005921"/>
    </source>
</evidence>
<dbReference type="Pfam" id="PF05911">
    <property type="entry name" value="FPP"/>
    <property type="match status" value="4"/>
</dbReference>
<dbReference type="STRING" id="51240.A0A2I4ECK4"/>
<feature type="compositionally biased region" description="Low complexity" evidence="4">
    <location>
        <begin position="719"/>
        <end position="730"/>
    </location>
</feature>
<dbReference type="Proteomes" id="UP000235220">
    <property type="component" value="Chromosome 13"/>
</dbReference>
<protein>
    <submittedName>
        <fullName evidence="6 7">Filament-like plant protein 3</fullName>
    </submittedName>
</protein>
<feature type="coiled-coil region" evidence="3">
    <location>
        <begin position="400"/>
        <end position="616"/>
    </location>
</feature>
<feature type="region of interest" description="Disordered" evidence="4">
    <location>
        <begin position="1"/>
        <end position="77"/>
    </location>
</feature>
<gene>
    <name evidence="6 7 8" type="primary">LOC108988340</name>
</gene>
<evidence type="ECO:0000313" key="8">
    <source>
        <dbReference type="RefSeq" id="XP_018817125.2"/>
    </source>
</evidence>